<gene>
    <name evidence="1" type="ORF">SAMN02745775_109152</name>
</gene>
<dbReference type="Proteomes" id="UP000199473">
    <property type="component" value="Unassembled WGS sequence"/>
</dbReference>
<organism evidence="1 2">
    <name type="scientific">Falsiroseomonas stagni DSM 19981</name>
    <dbReference type="NCBI Taxonomy" id="1123062"/>
    <lineage>
        <taxon>Bacteria</taxon>
        <taxon>Pseudomonadati</taxon>
        <taxon>Pseudomonadota</taxon>
        <taxon>Alphaproteobacteria</taxon>
        <taxon>Acetobacterales</taxon>
        <taxon>Roseomonadaceae</taxon>
        <taxon>Falsiroseomonas</taxon>
    </lineage>
</organism>
<dbReference type="AlphaFoldDB" id="A0A1I4D3S3"/>
<keyword evidence="2" id="KW-1185">Reference proteome</keyword>
<sequence length="279" mass="29020">MRRGTRAGMSIIGTQSPWRLGVRTAMPPGEPILGIRALPYRAEGQPGMLPPVAGLVVKAVGIIGARPEWDPASGQTRFTDLPPGPRRIVVTDPERRYLPAALMVDVPDRYPLRPTAGGPGIPVPTHPVRRTVLLRPAPGRAIPTGMTAVIGTLRDAAGRSIALARLAASTDAGLMRVVTWTDEAGGFALLLPDSEAGASPATCTLVVHTPTARLAGALAADPLGALPADLDQQDPDGPHSLFDRRSVATLAPDGTVPAAAPGALPLRPGRTIRWDLLAA</sequence>
<dbReference type="STRING" id="1123062.SAMN02745775_109152"/>
<reference evidence="1 2" key="1">
    <citation type="submission" date="2016-10" db="EMBL/GenBank/DDBJ databases">
        <authorList>
            <person name="de Groot N.N."/>
        </authorList>
    </citation>
    <scope>NUCLEOTIDE SEQUENCE [LARGE SCALE GENOMIC DNA]</scope>
    <source>
        <strain evidence="1 2">DSM 19981</strain>
    </source>
</reference>
<dbReference type="EMBL" id="FOSQ01000009">
    <property type="protein sequence ID" value="SFK88162.1"/>
    <property type="molecule type" value="Genomic_DNA"/>
</dbReference>
<accession>A0A1I4D3S3</accession>
<evidence type="ECO:0000313" key="1">
    <source>
        <dbReference type="EMBL" id="SFK88162.1"/>
    </source>
</evidence>
<dbReference type="OrthoDB" id="8478335at2"/>
<proteinExistence type="predicted"/>
<protein>
    <submittedName>
        <fullName evidence="1">Uncharacterized protein</fullName>
    </submittedName>
</protein>
<name>A0A1I4D3S3_9PROT</name>
<evidence type="ECO:0000313" key="2">
    <source>
        <dbReference type="Proteomes" id="UP000199473"/>
    </source>
</evidence>